<accession>A0A9Q4CQM8</accession>
<comment type="caution">
    <text evidence="1">The sequence shown here is derived from an EMBL/GenBank/DDBJ whole genome shotgun (WGS) entry which is preliminary data.</text>
</comment>
<dbReference type="Proteomes" id="UP001076655">
    <property type="component" value="Unassembled WGS sequence"/>
</dbReference>
<proteinExistence type="predicted"/>
<evidence type="ECO:0000313" key="2">
    <source>
        <dbReference type="Proteomes" id="UP001076655"/>
    </source>
</evidence>
<evidence type="ECO:0008006" key="3">
    <source>
        <dbReference type="Google" id="ProtNLM"/>
    </source>
</evidence>
<dbReference type="AlphaFoldDB" id="A0A9Q4CQM8"/>
<reference evidence="1" key="1">
    <citation type="submission" date="2022-08" db="EMBL/GenBank/DDBJ databases">
        <authorList>
            <person name="Dale J.L."/>
        </authorList>
    </citation>
    <scope>NUCLEOTIDE SEQUENCE</scope>
    <source>
        <strain evidence="1">2022EL-00758</strain>
    </source>
</reference>
<evidence type="ECO:0000313" key="1">
    <source>
        <dbReference type="EMBL" id="MCY0790442.1"/>
    </source>
</evidence>
<organism evidence="1 2">
    <name type="scientific">Morganella morganii</name>
    <name type="common">Proteus morganii</name>
    <dbReference type="NCBI Taxonomy" id="582"/>
    <lineage>
        <taxon>Bacteria</taxon>
        <taxon>Pseudomonadati</taxon>
        <taxon>Pseudomonadota</taxon>
        <taxon>Gammaproteobacteria</taxon>
        <taxon>Enterobacterales</taxon>
        <taxon>Morganellaceae</taxon>
        <taxon>Morganella</taxon>
    </lineage>
</organism>
<dbReference type="RefSeq" id="WP_217321022.1">
    <property type="nucleotide sequence ID" value="NZ_JAPNMI010000006.1"/>
</dbReference>
<name>A0A9Q4CQM8_MORMO</name>
<dbReference type="EMBL" id="JAPNMI010000006">
    <property type="protein sequence ID" value="MCY0790442.1"/>
    <property type="molecule type" value="Genomic_DNA"/>
</dbReference>
<sequence>MNWKEAVIAALFITAAWWAYDTYRDNQQLKVNNTTLSGQLSAQQTINTITLSAVAIRHRAALDNIKAKRAEDTEHVNVKTVIKTVFKDSECAAAPVPADAVSELRRYATGINIRAGGAASASTDR</sequence>
<protein>
    <recommendedName>
        <fullName evidence="3">DUF2570 domain-containing protein</fullName>
    </recommendedName>
</protein>
<gene>
    <name evidence="1" type="ORF">N0392_12190</name>
</gene>